<dbReference type="Proteomes" id="UP001458880">
    <property type="component" value="Unassembled WGS sequence"/>
</dbReference>
<reference evidence="1 2" key="1">
    <citation type="journal article" date="2024" name="BMC Genomics">
        <title>De novo assembly and annotation of Popillia japonica's genome with initial clues to its potential as an invasive pest.</title>
        <authorList>
            <person name="Cucini C."/>
            <person name="Boschi S."/>
            <person name="Funari R."/>
            <person name="Cardaioli E."/>
            <person name="Iannotti N."/>
            <person name="Marturano G."/>
            <person name="Paoli F."/>
            <person name="Bruttini M."/>
            <person name="Carapelli A."/>
            <person name="Frati F."/>
            <person name="Nardi F."/>
        </authorList>
    </citation>
    <scope>NUCLEOTIDE SEQUENCE [LARGE SCALE GENOMIC DNA]</scope>
    <source>
        <strain evidence="1">DMR45628</strain>
    </source>
</reference>
<proteinExistence type="predicted"/>
<accession>A0AAW1KU13</accession>
<name>A0AAW1KU13_POPJA</name>
<sequence>MKGGEVDRAGDGIHVSTVRVMCWNTSCLPRVPSVYCRNCSAAKVSRVVSETGALAGHRRCGRGHYTILYHASSTRNVSKQIRGEVTVALVQRGLRDDVPLRKSAQECNFIMSIEPADLYSIYS</sequence>
<organism evidence="1 2">
    <name type="scientific">Popillia japonica</name>
    <name type="common">Japanese beetle</name>
    <dbReference type="NCBI Taxonomy" id="7064"/>
    <lineage>
        <taxon>Eukaryota</taxon>
        <taxon>Metazoa</taxon>
        <taxon>Ecdysozoa</taxon>
        <taxon>Arthropoda</taxon>
        <taxon>Hexapoda</taxon>
        <taxon>Insecta</taxon>
        <taxon>Pterygota</taxon>
        <taxon>Neoptera</taxon>
        <taxon>Endopterygota</taxon>
        <taxon>Coleoptera</taxon>
        <taxon>Polyphaga</taxon>
        <taxon>Scarabaeiformia</taxon>
        <taxon>Scarabaeidae</taxon>
        <taxon>Rutelinae</taxon>
        <taxon>Popillia</taxon>
    </lineage>
</organism>
<evidence type="ECO:0000313" key="2">
    <source>
        <dbReference type="Proteomes" id="UP001458880"/>
    </source>
</evidence>
<dbReference type="AlphaFoldDB" id="A0AAW1KU13"/>
<protein>
    <submittedName>
        <fullName evidence="1">Uncharacterized protein</fullName>
    </submittedName>
</protein>
<evidence type="ECO:0000313" key="1">
    <source>
        <dbReference type="EMBL" id="KAK9723108.1"/>
    </source>
</evidence>
<gene>
    <name evidence="1" type="ORF">QE152_g19305</name>
</gene>
<dbReference type="EMBL" id="JASPKY010000182">
    <property type="protein sequence ID" value="KAK9723108.1"/>
    <property type="molecule type" value="Genomic_DNA"/>
</dbReference>
<keyword evidence="2" id="KW-1185">Reference proteome</keyword>
<comment type="caution">
    <text evidence="1">The sequence shown here is derived from an EMBL/GenBank/DDBJ whole genome shotgun (WGS) entry which is preliminary data.</text>
</comment>